<dbReference type="PANTHER" id="PTHR43370:SF1">
    <property type="entry name" value="GUANOSINE ABC TRANSPORTER PERMEASE PROTEIN NUPQ"/>
    <property type="match status" value="1"/>
</dbReference>
<keyword evidence="4 6" id="KW-1133">Transmembrane helix</keyword>
<dbReference type="GO" id="GO:0022857">
    <property type="term" value="F:transmembrane transporter activity"/>
    <property type="evidence" value="ECO:0007669"/>
    <property type="project" value="InterPro"/>
</dbReference>
<dbReference type="GO" id="GO:0005886">
    <property type="term" value="C:plasma membrane"/>
    <property type="evidence" value="ECO:0007669"/>
    <property type="project" value="UniProtKB-SubCell"/>
</dbReference>
<feature type="transmembrane region" description="Helical" evidence="6">
    <location>
        <begin position="68"/>
        <end position="87"/>
    </location>
</feature>
<feature type="transmembrane region" description="Helical" evidence="6">
    <location>
        <begin position="280"/>
        <end position="300"/>
    </location>
</feature>
<accession>A0A2T3FLV1</accession>
<dbReference type="CDD" id="cd06580">
    <property type="entry name" value="TM_PBP1_transp_TpRbsC_like"/>
    <property type="match status" value="1"/>
</dbReference>
<evidence type="ECO:0000256" key="6">
    <source>
        <dbReference type="SAM" id="Phobius"/>
    </source>
</evidence>
<dbReference type="Pfam" id="PF02653">
    <property type="entry name" value="BPD_transp_2"/>
    <property type="match status" value="1"/>
</dbReference>
<dbReference type="InterPro" id="IPR001851">
    <property type="entry name" value="ABC_transp_permease"/>
</dbReference>
<feature type="transmembrane region" description="Helical" evidence="6">
    <location>
        <begin position="94"/>
        <end position="116"/>
    </location>
</feature>
<evidence type="ECO:0000256" key="5">
    <source>
        <dbReference type="ARBA" id="ARBA00023136"/>
    </source>
</evidence>
<feature type="transmembrane region" description="Helical" evidence="6">
    <location>
        <begin position="12"/>
        <end position="33"/>
    </location>
</feature>
<evidence type="ECO:0000256" key="2">
    <source>
        <dbReference type="ARBA" id="ARBA00022475"/>
    </source>
</evidence>
<dbReference type="EMBL" id="PYLO01000005">
    <property type="protein sequence ID" value="PST36260.1"/>
    <property type="molecule type" value="Genomic_DNA"/>
</dbReference>
<protein>
    <submittedName>
        <fullName evidence="7">ABC transporter permease</fullName>
    </submittedName>
</protein>
<reference evidence="7 8" key="1">
    <citation type="submission" date="2018-03" db="EMBL/GenBank/DDBJ databases">
        <title>Lachnoclostridium SNUG30386 gen.nov., sp.nov., isolated from human faeces.</title>
        <authorList>
            <person name="Seo B."/>
            <person name="Jeon K."/>
            <person name="Ko G."/>
        </authorList>
    </citation>
    <scope>NUCLEOTIDE SEQUENCE [LARGE SCALE GENOMIC DNA]</scope>
    <source>
        <strain evidence="7 8">SNUG30386</strain>
    </source>
</reference>
<organism evidence="7 8">
    <name type="scientific">Clostridium fessum</name>
    <dbReference type="NCBI Taxonomy" id="2126740"/>
    <lineage>
        <taxon>Bacteria</taxon>
        <taxon>Bacillati</taxon>
        <taxon>Bacillota</taxon>
        <taxon>Clostridia</taxon>
        <taxon>Eubacteriales</taxon>
        <taxon>Clostridiaceae</taxon>
        <taxon>Clostridium</taxon>
    </lineage>
</organism>
<evidence type="ECO:0000256" key="1">
    <source>
        <dbReference type="ARBA" id="ARBA00004651"/>
    </source>
</evidence>
<comment type="caution">
    <text evidence="7">The sequence shown here is derived from an EMBL/GenBank/DDBJ whole genome shotgun (WGS) entry which is preliminary data.</text>
</comment>
<dbReference type="PANTHER" id="PTHR43370">
    <property type="entry name" value="SUGAR ABC TRANSPORTER INTEGRAL MEMBRANE PROTEIN-RELATED"/>
    <property type="match status" value="1"/>
</dbReference>
<keyword evidence="3 6" id="KW-0812">Transmembrane</keyword>
<feature type="transmembrane region" description="Helical" evidence="6">
    <location>
        <begin position="239"/>
        <end position="260"/>
    </location>
</feature>
<evidence type="ECO:0000313" key="7">
    <source>
        <dbReference type="EMBL" id="PST36260.1"/>
    </source>
</evidence>
<gene>
    <name evidence="7" type="ORF">C7U56_12940</name>
</gene>
<evidence type="ECO:0000256" key="4">
    <source>
        <dbReference type="ARBA" id="ARBA00022989"/>
    </source>
</evidence>
<feature type="transmembrane region" description="Helical" evidence="6">
    <location>
        <begin position="45"/>
        <end position="62"/>
    </location>
</feature>
<comment type="subcellular location">
    <subcellularLocation>
        <location evidence="1">Cell membrane</location>
        <topology evidence="1">Multi-pass membrane protein</topology>
    </subcellularLocation>
</comment>
<keyword evidence="2" id="KW-1003">Cell membrane</keyword>
<feature type="transmembrane region" description="Helical" evidence="6">
    <location>
        <begin position="148"/>
        <end position="170"/>
    </location>
</feature>
<evidence type="ECO:0000256" key="3">
    <source>
        <dbReference type="ARBA" id="ARBA00022692"/>
    </source>
</evidence>
<dbReference type="Proteomes" id="UP000241048">
    <property type="component" value="Unassembled WGS sequence"/>
</dbReference>
<evidence type="ECO:0000313" key="8">
    <source>
        <dbReference type="Proteomes" id="UP000241048"/>
    </source>
</evidence>
<keyword evidence="5 6" id="KW-0472">Membrane</keyword>
<dbReference type="AlphaFoldDB" id="A0A2T3FLV1"/>
<sequence length="312" mass="33370">MQNFDKIFNASLIYATFRSATPIIFAALCAAITQQANILNIGTEGIMLVGAFTAVAVSFFTGSWLLGILAAMIAGAVIAMIMAVGHIRYNSEICAIGMGINMLALAITKFMVNAIFHSTGSFSSPDIKAIPRVNVAFLDNLPVVGALFNNWCVTEWFAIVLIILLQFFFYKTVWGLRLRAVGQFPEAAKTAGIKVNAVKYQAMLLSGLIGGLAGAHLSLGYSTQFIENMTNNRGFMGVAAMYFGGANPVLTTLGCLLFGFSDSVGARLQAYGIPSQFVLMMPYIVTIAVLAISMIAKISANKKRESSLHVGS</sequence>
<name>A0A2T3FLV1_9CLOT</name>
<proteinExistence type="predicted"/>
<keyword evidence="8" id="KW-1185">Reference proteome</keyword>